<gene>
    <name evidence="3" type="ORF">GCM10011354_14340</name>
</gene>
<proteinExistence type="predicted"/>
<evidence type="ECO:0000259" key="2">
    <source>
        <dbReference type="Pfam" id="PF00535"/>
    </source>
</evidence>
<feature type="region of interest" description="Disordered" evidence="1">
    <location>
        <begin position="320"/>
        <end position="342"/>
    </location>
</feature>
<dbReference type="PANTHER" id="PTHR43685">
    <property type="entry name" value="GLYCOSYLTRANSFERASE"/>
    <property type="match status" value="1"/>
</dbReference>
<dbReference type="PANTHER" id="PTHR43685:SF2">
    <property type="entry name" value="GLYCOSYLTRANSFERASE 2-LIKE DOMAIN-CONTAINING PROTEIN"/>
    <property type="match status" value="1"/>
</dbReference>
<evidence type="ECO:0000313" key="3">
    <source>
        <dbReference type="EMBL" id="GGI05486.1"/>
    </source>
</evidence>
<sequence>MAVAGTTLRAMTVTAIVPCRDGETHLAQTLGSLLEQTSPPAEVLVVDDGSSDASPEIARRFVARWPAHVRLLRSAGHGAPFARNLGADQASGDALWFVDADDVAAPDTLAGLVEALAEAPDGVALAPWSRLQAVDGRWVRRRRSCRPRRAGEDPLDAWLTGWYHPTSAVLWSREAFERAGRWDERLHNNQDGDLVLRALVGGTPMVEASRGELLYRRHEAATSLSDTRTTARGVRSRFEVVRKVRYRLELEGELPRHRHAVARAFLDVAALAEVADPALARRCRTLAALERPALPARLAHRAAEETRRVRLRGIDGVRDRLERRRHARPGSGTARQGAAPDGLDAEIDVDLDAEIDVEIDFGQRSARAALDVVPAPASVTVTPRRPLVSVLVPTYNRVHLLTRALDSALRQTMADLEVLVVDDGSTDGTQPVVANHPDPRVRYLRQVPNQGVSAARNRGIRAARGDYLAFLDSDDEWFPDKLARQMRRFAALPASVAMVYAGVEDDDGLGNRRPRRATHQGDLHAQLLRRNVVHGTSSVVLRREVVATVGFFDESIPAIEDYEYWLRVARFFDVEVVPQPLSRYHDPADQPRKSLELDANLAARDVLYGRHRGELRRAGVAHLFLLESARRHRVAASGDLRTARHLAARACLLSPTTIRAWELLGRTLVPDVVRRARRRVRGVA</sequence>
<accession>A0A8J3A7A2</accession>
<feature type="domain" description="Glycosyltransferase 2-like" evidence="2">
    <location>
        <begin position="389"/>
        <end position="545"/>
    </location>
</feature>
<organism evidence="3 4">
    <name type="scientific">Egicoccus halophilus</name>
    <dbReference type="NCBI Taxonomy" id="1670830"/>
    <lineage>
        <taxon>Bacteria</taxon>
        <taxon>Bacillati</taxon>
        <taxon>Actinomycetota</taxon>
        <taxon>Nitriliruptoria</taxon>
        <taxon>Egicoccales</taxon>
        <taxon>Egicoccaceae</taxon>
        <taxon>Egicoccus</taxon>
    </lineage>
</organism>
<dbReference type="AlphaFoldDB" id="A0A8J3A7A2"/>
<dbReference type="Pfam" id="PF00535">
    <property type="entry name" value="Glycos_transf_2"/>
    <property type="match status" value="2"/>
</dbReference>
<dbReference type="CDD" id="cd00761">
    <property type="entry name" value="Glyco_tranf_GTA_type"/>
    <property type="match status" value="1"/>
</dbReference>
<dbReference type="InterPro" id="IPR050834">
    <property type="entry name" value="Glycosyltransf_2"/>
</dbReference>
<dbReference type="Gene3D" id="3.90.550.10">
    <property type="entry name" value="Spore Coat Polysaccharide Biosynthesis Protein SpsA, Chain A"/>
    <property type="match status" value="2"/>
</dbReference>
<reference evidence="3" key="1">
    <citation type="journal article" date="2014" name="Int. J. Syst. Evol. Microbiol.">
        <title>Complete genome sequence of Corynebacterium casei LMG S-19264T (=DSM 44701T), isolated from a smear-ripened cheese.</title>
        <authorList>
            <consortium name="US DOE Joint Genome Institute (JGI-PGF)"/>
            <person name="Walter F."/>
            <person name="Albersmeier A."/>
            <person name="Kalinowski J."/>
            <person name="Ruckert C."/>
        </authorList>
    </citation>
    <scope>NUCLEOTIDE SEQUENCE</scope>
    <source>
        <strain evidence="3">CGMCC 1.14988</strain>
    </source>
</reference>
<dbReference type="InterPro" id="IPR001173">
    <property type="entry name" value="Glyco_trans_2-like"/>
</dbReference>
<keyword evidence="4" id="KW-1185">Reference proteome</keyword>
<feature type="domain" description="Glycosyltransferase 2-like" evidence="2">
    <location>
        <begin position="15"/>
        <end position="167"/>
    </location>
</feature>
<comment type="caution">
    <text evidence="3">The sequence shown here is derived from an EMBL/GenBank/DDBJ whole genome shotgun (WGS) entry which is preliminary data.</text>
</comment>
<dbReference type="EMBL" id="BMHA01000004">
    <property type="protein sequence ID" value="GGI05486.1"/>
    <property type="molecule type" value="Genomic_DNA"/>
</dbReference>
<reference evidence="3" key="2">
    <citation type="submission" date="2020-09" db="EMBL/GenBank/DDBJ databases">
        <authorList>
            <person name="Sun Q."/>
            <person name="Zhou Y."/>
        </authorList>
    </citation>
    <scope>NUCLEOTIDE SEQUENCE</scope>
    <source>
        <strain evidence="3">CGMCC 1.14988</strain>
    </source>
</reference>
<dbReference type="SUPFAM" id="SSF53448">
    <property type="entry name" value="Nucleotide-diphospho-sugar transferases"/>
    <property type="match status" value="2"/>
</dbReference>
<evidence type="ECO:0000313" key="4">
    <source>
        <dbReference type="Proteomes" id="UP000650511"/>
    </source>
</evidence>
<evidence type="ECO:0000256" key="1">
    <source>
        <dbReference type="SAM" id="MobiDB-lite"/>
    </source>
</evidence>
<dbReference type="InterPro" id="IPR029044">
    <property type="entry name" value="Nucleotide-diphossugar_trans"/>
</dbReference>
<name>A0A8J3A7A2_9ACTN</name>
<protein>
    <recommendedName>
        <fullName evidence="2">Glycosyltransferase 2-like domain-containing protein</fullName>
    </recommendedName>
</protein>
<dbReference type="Proteomes" id="UP000650511">
    <property type="component" value="Unassembled WGS sequence"/>
</dbReference>